<dbReference type="Gene3D" id="2.30.110.10">
    <property type="entry name" value="Electron Transport, Fmn-binding Protein, Chain A"/>
    <property type="match status" value="1"/>
</dbReference>
<keyword evidence="3" id="KW-1185">Reference proteome</keyword>
<protein>
    <submittedName>
        <fullName evidence="2">NADH-FMN oxidoreductase RutF, flavin reductase (DIM6/NTAB) family</fullName>
    </submittedName>
</protein>
<reference evidence="2 3" key="1">
    <citation type="submission" date="2016-10" db="EMBL/GenBank/DDBJ databases">
        <authorList>
            <person name="de Groot N.N."/>
        </authorList>
    </citation>
    <scope>NUCLEOTIDE SEQUENCE [LARGE SCALE GENOMIC DNA]</scope>
    <source>
        <strain evidence="2 3">DSM 17890</strain>
    </source>
</reference>
<dbReference type="Proteomes" id="UP000199118">
    <property type="component" value="Unassembled WGS sequence"/>
</dbReference>
<dbReference type="InterPro" id="IPR002563">
    <property type="entry name" value="Flavin_Rdtase-like_dom"/>
</dbReference>
<dbReference type="Pfam" id="PF01613">
    <property type="entry name" value="Flavin_Reduct"/>
    <property type="match status" value="1"/>
</dbReference>
<name>A0A1H2VUJ5_9RHOB</name>
<feature type="domain" description="Flavin reductase like" evidence="1">
    <location>
        <begin position="18"/>
        <end position="178"/>
    </location>
</feature>
<dbReference type="STRING" id="356660.SAMN05444336_102177"/>
<dbReference type="InterPro" id="IPR012349">
    <property type="entry name" value="Split_barrel_FMN-bd"/>
</dbReference>
<dbReference type="AlphaFoldDB" id="A0A1H2VUJ5"/>
<evidence type="ECO:0000259" key="1">
    <source>
        <dbReference type="SMART" id="SM00903"/>
    </source>
</evidence>
<evidence type="ECO:0000313" key="3">
    <source>
        <dbReference type="Proteomes" id="UP000199118"/>
    </source>
</evidence>
<evidence type="ECO:0000313" key="2">
    <source>
        <dbReference type="EMBL" id="SDW71993.1"/>
    </source>
</evidence>
<dbReference type="GO" id="GO:0010181">
    <property type="term" value="F:FMN binding"/>
    <property type="evidence" value="ECO:0007669"/>
    <property type="project" value="InterPro"/>
</dbReference>
<dbReference type="PANTHER" id="PTHR43812">
    <property type="entry name" value="BLR2425 PROTEIN"/>
    <property type="match status" value="1"/>
</dbReference>
<organism evidence="2 3">
    <name type="scientific">Albimonas donghaensis</name>
    <dbReference type="NCBI Taxonomy" id="356660"/>
    <lineage>
        <taxon>Bacteria</taxon>
        <taxon>Pseudomonadati</taxon>
        <taxon>Pseudomonadota</taxon>
        <taxon>Alphaproteobacteria</taxon>
        <taxon>Rhodobacterales</taxon>
        <taxon>Paracoccaceae</taxon>
        <taxon>Albimonas</taxon>
    </lineage>
</organism>
<gene>
    <name evidence="2" type="ORF">SAMN05444336_102177</name>
</gene>
<proteinExistence type="predicted"/>
<dbReference type="PANTHER" id="PTHR43812:SF2">
    <property type="entry name" value="FLAVIN REDUCTASE LIKE DOMAIN-CONTAINING PROTEIN"/>
    <property type="match status" value="1"/>
</dbReference>
<dbReference type="OrthoDB" id="9783347at2"/>
<dbReference type="GO" id="GO:0016646">
    <property type="term" value="F:oxidoreductase activity, acting on the CH-NH group of donors, NAD or NADP as acceptor"/>
    <property type="evidence" value="ECO:0007669"/>
    <property type="project" value="UniProtKB-ARBA"/>
</dbReference>
<accession>A0A1H2VUJ5</accession>
<sequence>MHYRTQDGHGLKHNPFKAIVAPRPIGWISSRDAAGRDNLAPYSFFNGVADSPPMIMFSVTGRKIGRGPEVKDSLSNIRETGVFAVNIVSWELKDAMNLTSGGYGHEEDEFALAGLEKADCVEIDCARVAAAPATLECRLWKEVSLPKASEDTDNAVILGSVVATHIDESLLTDGIFDLEKFHPVARCGYKDYAVVRELFQMTRPGGGDAPNLR</sequence>
<dbReference type="SMART" id="SM00903">
    <property type="entry name" value="Flavin_Reduct"/>
    <property type="match status" value="1"/>
</dbReference>
<dbReference type="EMBL" id="FNMZ01000002">
    <property type="protein sequence ID" value="SDW71993.1"/>
    <property type="molecule type" value="Genomic_DNA"/>
</dbReference>
<dbReference type="RefSeq" id="WP_092680452.1">
    <property type="nucleotide sequence ID" value="NZ_FNMZ01000002.1"/>
</dbReference>
<dbReference type="SUPFAM" id="SSF50475">
    <property type="entry name" value="FMN-binding split barrel"/>
    <property type="match status" value="1"/>
</dbReference>